<dbReference type="GeneID" id="22159406"/>
<dbReference type="AlphaFoldDB" id="A0A097KM24"/>
<accession>A0A097KM24</accession>
<keyword evidence="6 10" id="KW-0793">Thylakoid</keyword>
<keyword evidence="2 10" id="KW-0813">Transport</keyword>
<dbReference type="HAMAP" id="MF_00433">
    <property type="entry name" value="Cytb6_f_PetL"/>
    <property type="match status" value="1"/>
</dbReference>
<proteinExistence type="inferred from homology"/>
<geneLocation type="chloroplast" evidence="11"/>
<comment type="subunit">
    <text evidence="9 10">The 4 large subunits of the cytochrome b6-f complex are cytochrome b6, subunit IV (17 kDa polypeptide, PetD), cytochrome f and the Rieske protein, while the 4 small subunits are PetG, PetL, PetM and PetN. The complex functions as a dimer.</text>
</comment>
<evidence type="ECO:0000256" key="9">
    <source>
        <dbReference type="ARBA" id="ARBA00025834"/>
    </source>
</evidence>
<dbReference type="SUPFAM" id="SSF103436">
    <property type="entry name" value="PetL subunit of the cytochrome b6f complex"/>
    <property type="match status" value="1"/>
</dbReference>
<dbReference type="GO" id="GO:0009055">
    <property type="term" value="F:electron transfer activity"/>
    <property type="evidence" value="ECO:0007669"/>
    <property type="project" value="InterPro"/>
</dbReference>
<comment type="similarity">
    <text evidence="10">Belongs to the PetL family.</text>
</comment>
<dbReference type="GO" id="GO:0009512">
    <property type="term" value="C:cytochrome b6f complex"/>
    <property type="evidence" value="ECO:0007669"/>
    <property type="project" value="InterPro"/>
</dbReference>
<evidence type="ECO:0000256" key="7">
    <source>
        <dbReference type="ARBA" id="ARBA00023136"/>
    </source>
</evidence>
<comment type="function">
    <text evidence="8 10">Component of the cytochrome b6-f complex, which mediates electron transfer between photosystem II (PSII) and photosystem I (PSI), cyclic electron flow around PSI, and state transitions. PetL is important for photoautotrophic growth as well as for electron transfer efficiency and stability of the cytochrome b6-f complex.</text>
</comment>
<dbReference type="Pfam" id="PF05115">
    <property type="entry name" value="PetL"/>
    <property type="match status" value="1"/>
</dbReference>
<keyword evidence="5 10" id="KW-1133">Transmembrane helix</keyword>
<keyword evidence="3 10" id="KW-0812">Transmembrane</keyword>
<evidence type="ECO:0000256" key="10">
    <source>
        <dbReference type="HAMAP-Rule" id="MF_00433"/>
    </source>
</evidence>
<keyword evidence="11" id="KW-0934">Plastid</keyword>
<evidence type="ECO:0000313" key="11">
    <source>
        <dbReference type="EMBL" id="AIT94228.1"/>
    </source>
</evidence>
<evidence type="ECO:0000256" key="5">
    <source>
        <dbReference type="ARBA" id="ARBA00022989"/>
    </source>
</evidence>
<reference evidence="11" key="1">
    <citation type="journal article" date="2014" name="BMC Evol. Biol.">
        <title>Chloroplast phylogenomic analysis resolves deep-level relationships within the green algal class Trebouxiophyceae.</title>
        <authorList>
            <person name="Lemieux C."/>
            <person name="Otis C."/>
            <person name="Turmel M."/>
        </authorList>
    </citation>
    <scope>NUCLEOTIDE SEQUENCE</scope>
</reference>
<protein>
    <recommendedName>
        <fullName evidence="10">Cytochrome b6-f complex subunit 6</fullName>
    </recommendedName>
    <alternativeName>
        <fullName evidence="10">Cytochrome b6-f complex subunit PetL</fullName>
    </alternativeName>
    <alternativeName>
        <fullName evidence="10">Cytochrome b6-f complex subunit VI</fullName>
    </alternativeName>
</protein>
<dbReference type="RefSeq" id="YP_009105520.1">
    <property type="nucleotide sequence ID" value="NC_025533.1"/>
</dbReference>
<evidence type="ECO:0000256" key="2">
    <source>
        <dbReference type="ARBA" id="ARBA00022448"/>
    </source>
</evidence>
<comment type="subcellular location">
    <subcellularLocation>
        <location evidence="1">Membrane</location>
        <topology evidence="1">Single-pass membrane protein</topology>
    </subcellularLocation>
    <subcellularLocation>
        <location evidence="10">Plastid</location>
        <location evidence="10">Chloroplast thylakoid membrane</location>
        <topology evidence="10">Single-pass membrane protein</topology>
    </subcellularLocation>
</comment>
<gene>
    <name evidence="10 11" type="primary">petL</name>
</gene>
<keyword evidence="4 10" id="KW-0249">Electron transport</keyword>
<dbReference type="GO" id="GO:0015979">
    <property type="term" value="P:photosynthesis"/>
    <property type="evidence" value="ECO:0007669"/>
    <property type="project" value="UniProtKB-KW"/>
</dbReference>
<feature type="transmembrane region" description="Helical" evidence="10">
    <location>
        <begin position="6"/>
        <end position="26"/>
    </location>
</feature>
<sequence>MITIISYIALLSASLVFTLVVYLGLLKVKLI</sequence>
<evidence type="ECO:0000256" key="8">
    <source>
        <dbReference type="ARBA" id="ARBA00025197"/>
    </source>
</evidence>
<organism evidence="11">
    <name type="scientific">Lobosphaera incisa</name>
    <dbReference type="NCBI Taxonomy" id="312850"/>
    <lineage>
        <taxon>Eukaryota</taxon>
        <taxon>Viridiplantae</taxon>
        <taxon>Chlorophyta</taxon>
        <taxon>core chlorophytes</taxon>
        <taxon>Trebouxiophyceae</taxon>
        <taxon>Trebouxiales</taxon>
        <taxon>Trebouxiaceae</taxon>
        <taxon>Lobosphaera</taxon>
    </lineage>
</organism>
<evidence type="ECO:0000256" key="4">
    <source>
        <dbReference type="ARBA" id="ARBA00022982"/>
    </source>
</evidence>
<name>A0A097KM24_9CHLO</name>
<dbReference type="GO" id="GO:0009535">
    <property type="term" value="C:chloroplast thylakoid membrane"/>
    <property type="evidence" value="ECO:0007669"/>
    <property type="project" value="UniProtKB-SubCell"/>
</dbReference>
<keyword evidence="10" id="KW-0602">Photosynthesis</keyword>
<evidence type="ECO:0000256" key="6">
    <source>
        <dbReference type="ARBA" id="ARBA00023078"/>
    </source>
</evidence>
<dbReference type="InterPro" id="IPR007802">
    <property type="entry name" value="Cyt_b6/f_cplx_su6"/>
</dbReference>
<evidence type="ECO:0000256" key="3">
    <source>
        <dbReference type="ARBA" id="ARBA00022692"/>
    </source>
</evidence>
<evidence type="ECO:0000256" key="1">
    <source>
        <dbReference type="ARBA" id="ARBA00004167"/>
    </source>
</evidence>
<keyword evidence="11" id="KW-0150">Chloroplast</keyword>
<dbReference type="EMBL" id="KM462871">
    <property type="protein sequence ID" value="AIT94228.1"/>
    <property type="molecule type" value="Genomic_DNA"/>
</dbReference>
<keyword evidence="7 10" id="KW-0472">Membrane</keyword>